<gene>
    <name evidence="1" type="ORF">PACLA_8A018626</name>
</gene>
<evidence type="ECO:0000313" key="1">
    <source>
        <dbReference type="EMBL" id="CAB4019492.1"/>
    </source>
</evidence>
<dbReference type="EMBL" id="CACRXK020010488">
    <property type="protein sequence ID" value="CAB4019492.1"/>
    <property type="molecule type" value="Genomic_DNA"/>
</dbReference>
<protein>
    <submittedName>
        <fullName evidence="1">Uncharacterized protein</fullName>
    </submittedName>
</protein>
<feature type="non-terminal residue" evidence="1">
    <location>
        <position position="64"/>
    </location>
</feature>
<organism evidence="1 2">
    <name type="scientific">Paramuricea clavata</name>
    <name type="common">Red gorgonian</name>
    <name type="synonym">Violescent sea-whip</name>
    <dbReference type="NCBI Taxonomy" id="317549"/>
    <lineage>
        <taxon>Eukaryota</taxon>
        <taxon>Metazoa</taxon>
        <taxon>Cnidaria</taxon>
        <taxon>Anthozoa</taxon>
        <taxon>Octocorallia</taxon>
        <taxon>Malacalcyonacea</taxon>
        <taxon>Plexauridae</taxon>
        <taxon>Paramuricea</taxon>
    </lineage>
</organism>
<dbReference type="AlphaFoldDB" id="A0A6S7JSP5"/>
<comment type="caution">
    <text evidence="1">The sequence shown here is derived from an EMBL/GenBank/DDBJ whole genome shotgun (WGS) entry which is preliminary data.</text>
</comment>
<dbReference type="Proteomes" id="UP001152795">
    <property type="component" value="Unassembled WGS sequence"/>
</dbReference>
<dbReference type="OrthoDB" id="5989769at2759"/>
<keyword evidence="2" id="KW-1185">Reference proteome</keyword>
<sequence length="64" mass="7158">KGKKKGRSMLISKIESNIQAGDNVLMKQDKKNKLSTFFNPEPFRVLQKNGNSVLVEADTGIIPR</sequence>
<name>A0A6S7JSP5_PARCT</name>
<evidence type="ECO:0000313" key="2">
    <source>
        <dbReference type="Proteomes" id="UP001152795"/>
    </source>
</evidence>
<accession>A0A6S7JSP5</accession>
<feature type="non-terminal residue" evidence="1">
    <location>
        <position position="1"/>
    </location>
</feature>
<reference evidence="1" key="1">
    <citation type="submission" date="2020-04" db="EMBL/GenBank/DDBJ databases">
        <authorList>
            <person name="Alioto T."/>
            <person name="Alioto T."/>
            <person name="Gomez Garrido J."/>
        </authorList>
    </citation>
    <scope>NUCLEOTIDE SEQUENCE</scope>
    <source>
        <strain evidence="1">A484AB</strain>
    </source>
</reference>
<proteinExistence type="predicted"/>